<reference evidence="1 2" key="1">
    <citation type="journal article" date="2019" name="Sci. Rep.">
        <title>Orb-weaving spider Araneus ventricosus genome elucidates the spidroin gene catalogue.</title>
        <authorList>
            <person name="Kono N."/>
            <person name="Nakamura H."/>
            <person name="Ohtoshi R."/>
            <person name="Moran D.A.P."/>
            <person name="Shinohara A."/>
            <person name="Yoshida Y."/>
            <person name="Fujiwara M."/>
            <person name="Mori M."/>
            <person name="Tomita M."/>
            <person name="Arakawa K."/>
        </authorList>
    </citation>
    <scope>NUCLEOTIDE SEQUENCE [LARGE SCALE GENOMIC DNA]</scope>
</reference>
<dbReference type="Proteomes" id="UP000499080">
    <property type="component" value="Unassembled WGS sequence"/>
</dbReference>
<evidence type="ECO:0000313" key="2">
    <source>
        <dbReference type="Proteomes" id="UP000499080"/>
    </source>
</evidence>
<protein>
    <submittedName>
        <fullName evidence="1">Uncharacterized protein</fullName>
    </submittedName>
</protein>
<name>A0A4Y2IA38_ARAVE</name>
<evidence type="ECO:0000313" key="1">
    <source>
        <dbReference type="EMBL" id="GBM74543.1"/>
    </source>
</evidence>
<gene>
    <name evidence="1" type="ORF">AVEN_126590_1</name>
</gene>
<comment type="caution">
    <text evidence="1">The sequence shown here is derived from an EMBL/GenBank/DDBJ whole genome shotgun (WGS) entry which is preliminary data.</text>
</comment>
<organism evidence="1 2">
    <name type="scientific">Araneus ventricosus</name>
    <name type="common">Orbweaver spider</name>
    <name type="synonym">Epeira ventricosa</name>
    <dbReference type="NCBI Taxonomy" id="182803"/>
    <lineage>
        <taxon>Eukaryota</taxon>
        <taxon>Metazoa</taxon>
        <taxon>Ecdysozoa</taxon>
        <taxon>Arthropoda</taxon>
        <taxon>Chelicerata</taxon>
        <taxon>Arachnida</taxon>
        <taxon>Araneae</taxon>
        <taxon>Araneomorphae</taxon>
        <taxon>Entelegynae</taxon>
        <taxon>Araneoidea</taxon>
        <taxon>Araneidae</taxon>
        <taxon>Araneus</taxon>
    </lineage>
</organism>
<dbReference type="EMBL" id="BGPR01002503">
    <property type="protein sequence ID" value="GBM74543.1"/>
    <property type="molecule type" value="Genomic_DNA"/>
</dbReference>
<dbReference type="AlphaFoldDB" id="A0A4Y2IA38"/>
<proteinExistence type="predicted"/>
<sequence length="223" mass="24864">MESRKRTLGEMIVEDGDDDDNYRHYSQVLPRNDNEEIDTVEILLLCSWKSPEGIIGFSVMKIVYEAMIDIHKLPLYAKNATKRSLLQVVRNLFQAIIDIATRNLAPTDLIRLLLQSDHLERPISTTLMPVSQMTAEIFLACLIKAILSNQIPLDATFTVDVIVIERPVGGGGKGHHKVINITTDRLLKKSVLSIMPEETGICCAKAILLAVTSKESPTELKSL</sequence>
<keyword evidence="2" id="KW-1185">Reference proteome</keyword>
<accession>A0A4Y2IA38</accession>